<evidence type="ECO:0000256" key="1">
    <source>
        <dbReference type="SAM" id="SignalP"/>
    </source>
</evidence>
<evidence type="ECO:0000313" key="2">
    <source>
        <dbReference type="EMBL" id="EPX80466.1"/>
    </source>
</evidence>
<feature type="signal peptide" evidence="1">
    <location>
        <begin position="1"/>
        <end position="22"/>
    </location>
</feature>
<dbReference type="InterPro" id="IPR020349">
    <property type="entry name" value="Uncharacterised_14.7kDa"/>
</dbReference>
<sequence>MRFVKPLALATLVGLTAMPAAATAKTPLGEVKEIHDGLMAVGIADQLRKDCDNLSARILTAYGYINSLKSRASELGYSDQEIEDFVTSKDEKRQMRADGEAYLRARGVDPEDSAAFCAFGVSEIGAGTAIGKLLREN</sequence>
<keyword evidence="1" id="KW-0732">Signal</keyword>
<dbReference type="Proteomes" id="UP000015347">
    <property type="component" value="Unassembled WGS sequence"/>
</dbReference>
<reference evidence="3" key="1">
    <citation type="journal article" date="2014" name="Stand. Genomic Sci.">
        <title>Genome sequence of the exopolysaccharide-producing Salipiger mucosus type strain (DSM 16094(T)), a moderately halophilic member of the Roseobacter clade.</title>
        <authorList>
            <person name="Riedel T."/>
            <person name="Spring S."/>
            <person name="Fiebig A."/>
            <person name="Petersen J."/>
            <person name="Kyrpides N.C."/>
            <person name="Goker M."/>
            <person name="Klenk H.P."/>
        </authorList>
    </citation>
    <scope>NUCLEOTIDE SEQUENCE [LARGE SCALE GENOMIC DNA]</scope>
    <source>
        <strain evidence="3">DSM 16094</strain>
    </source>
</reference>
<proteinExistence type="predicted"/>
<organism evidence="2 3">
    <name type="scientific">Salipiger mucosus DSM 16094</name>
    <dbReference type="NCBI Taxonomy" id="1123237"/>
    <lineage>
        <taxon>Bacteria</taxon>
        <taxon>Pseudomonadati</taxon>
        <taxon>Pseudomonadota</taxon>
        <taxon>Alphaproteobacteria</taxon>
        <taxon>Rhodobacterales</taxon>
        <taxon>Roseobacteraceae</taxon>
        <taxon>Salipiger</taxon>
    </lineage>
</organism>
<comment type="caution">
    <text evidence="2">The sequence shown here is derived from an EMBL/GenBank/DDBJ whole genome shotgun (WGS) entry which is preliminary data.</text>
</comment>
<dbReference type="eggNOG" id="ENOG50330KF">
    <property type="taxonomic scope" value="Bacteria"/>
</dbReference>
<gene>
    <name evidence="2" type="ORF">Salmuc_03782</name>
</gene>
<dbReference type="EMBL" id="APVH01000032">
    <property type="protein sequence ID" value="EPX80466.1"/>
    <property type="molecule type" value="Genomic_DNA"/>
</dbReference>
<accession>S9QGA7</accession>
<dbReference type="HOGENOM" id="CLU_123859_1_0_5"/>
<dbReference type="STRING" id="1123237.Salmuc_03782"/>
<evidence type="ECO:0000313" key="3">
    <source>
        <dbReference type="Proteomes" id="UP000015347"/>
    </source>
</evidence>
<keyword evidence="3" id="KW-1185">Reference proteome</keyword>
<dbReference type="Pfam" id="PF17267">
    <property type="entry name" value="DUF5333"/>
    <property type="match status" value="1"/>
</dbReference>
<dbReference type="AlphaFoldDB" id="S9QGA7"/>
<name>S9QGA7_9RHOB</name>
<protein>
    <recommendedName>
        <fullName evidence="4">NADH dehydrogenase subunit E</fullName>
    </recommendedName>
</protein>
<feature type="chain" id="PRO_5004554970" description="NADH dehydrogenase subunit E" evidence="1">
    <location>
        <begin position="23"/>
        <end position="137"/>
    </location>
</feature>
<evidence type="ECO:0008006" key="4">
    <source>
        <dbReference type="Google" id="ProtNLM"/>
    </source>
</evidence>
<dbReference type="RefSeq" id="WP_020038703.1">
    <property type="nucleotide sequence ID" value="NZ_KE557277.1"/>
</dbReference>
<dbReference type="OrthoDB" id="7658992at2"/>